<dbReference type="InterPro" id="IPR002220">
    <property type="entry name" value="DapA-like"/>
</dbReference>
<dbReference type="PRINTS" id="PR00146">
    <property type="entry name" value="DHPICSNTHASE"/>
</dbReference>
<dbReference type="Pfam" id="PF00701">
    <property type="entry name" value="DHDPS"/>
    <property type="match status" value="1"/>
</dbReference>
<comment type="caution">
    <text evidence="5">The sequence shown here is derived from an EMBL/GenBank/DDBJ whole genome shotgun (WGS) entry which is preliminary data.</text>
</comment>
<dbReference type="InterPro" id="IPR020625">
    <property type="entry name" value="Schiff_base-form_aldolases_AS"/>
</dbReference>
<dbReference type="Gene3D" id="3.20.20.70">
    <property type="entry name" value="Aldolase class I"/>
    <property type="match status" value="1"/>
</dbReference>
<evidence type="ECO:0000313" key="5">
    <source>
        <dbReference type="EMBL" id="GAA1242522.1"/>
    </source>
</evidence>
<dbReference type="InterPro" id="IPR013785">
    <property type="entry name" value="Aldolase_TIM"/>
</dbReference>
<dbReference type="SUPFAM" id="SSF51569">
    <property type="entry name" value="Aldolase"/>
    <property type="match status" value="1"/>
</dbReference>
<dbReference type="EMBL" id="BAAALF010000060">
    <property type="protein sequence ID" value="GAA1242522.1"/>
    <property type="molecule type" value="Genomic_DNA"/>
</dbReference>
<dbReference type="Proteomes" id="UP001500037">
    <property type="component" value="Unassembled WGS sequence"/>
</dbReference>
<evidence type="ECO:0000256" key="3">
    <source>
        <dbReference type="ARBA" id="ARBA00023270"/>
    </source>
</evidence>
<organism evidence="5 6">
    <name type="scientific">Kitasatospora nipponensis</name>
    <dbReference type="NCBI Taxonomy" id="258049"/>
    <lineage>
        <taxon>Bacteria</taxon>
        <taxon>Bacillati</taxon>
        <taxon>Actinomycetota</taxon>
        <taxon>Actinomycetes</taxon>
        <taxon>Kitasatosporales</taxon>
        <taxon>Streptomycetaceae</taxon>
        <taxon>Kitasatospora</taxon>
    </lineage>
</organism>
<dbReference type="PANTHER" id="PTHR12128">
    <property type="entry name" value="DIHYDRODIPICOLINATE SYNTHASE"/>
    <property type="match status" value="1"/>
</dbReference>
<keyword evidence="6" id="KW-1185">Reference proteome</keyword>
<keyword evidence="3" id="KW-0704">Schiff base</keyword>
<dbReference type="RefSeq" id="WP_344442781.1">
    <property type="nucleotide sequence ID" value="NZ_BAAALF010000060.1"/>
</dbReference>
<gene>
    <name evidence="5" type="primary">dapA_1</name>
    <name evidence="5" type="ORF">GCM10009665_36630</name>
</gene>
<protein>
    <submittedName>
        <fullName evidence="5">4-hydroxy-tetrahydrodipicolinate synthase</fullName>
    </submittedName>
</protein>
<sequence>MENQLRGILVPLITPFTADGELAAEALESLAHGLLDEGAGGLVALGTTGEPSALDPEERATVLDVCARVCRERGAPLVIGAGGGGTRQSVAALAELRAYPEAVAALTTVPAFVRPGAAGVLAHFEELAAHSPVPLVVYHIPYRTGQELDAGALRAVGALPRVVGVKYATGGVDAQTVALLGDLPDDFAVLAGDDAVLSPLLALGASGGILASAHLATARFVELTEAWRAGEAARARALGHRLAALSASAFAEPNPTVIKGVLHAQGRIPSAAVRLPLLPAGAGAVAACLSALEALEAA</sequence>
<comment type="similarity">
    <text evidence="1 4">Belongs to the DapA family.</text>
</comment>
<dbReference type="PROSITE" id="PS00666">
    <property type="entry name" value="DHDPS_2"/>
    <property type="match status" value="1"/>
</dbReference>
<evidence type="ECO:0000256" key="2">
    <source>
        <dbReference type="ARBA" id="ARBA00023239"/>
    </source>
</evidence>
<keyword evidence="2 4" id="KW-0456">Lyase</keyword>
<dbReference type="SMART" id="SM01130">
    <property type="entry name" value="DHDPS"/>
    <property type="match status" value="1"/>
</dbReference>
<accession>A0ABN1WE80</accession>
<evidence type="ECO:0000256" key="1">
    <source>
        <dbReference type="ARBA" id="ARBA00007592"/>
    </source>
</evidence>
<proteinExistence type="inferred from homology"/>
<evidence type="ECO:0000313" key="6">
    <source>
        <dbReference type="Proteomes" id="UP001500037"/>
    </source>
</evidence>
<dbReference type="PIRSF" id="PIRSF001365">
    <property type="entry name" value="DHDPS"/>
    <property type="match status" value="1"/>
</dbReference>
<evidence type="ECO:0000256" key="4">
    <source>
        <dbReference type="PIRNR" id="PIRNR001365"/>
    </source>
</evidence>
<dbReference type="PANTHER" id="PTHR12128:SF66">
    <property type="entry name" value="4-HYDROXY-2-OXOGLUTARATE ALDOLASE, MITOCHONDRIAL"/>
    <property type="match status" value="1"/>
</dbReference>
<name>A0ABN1WE80_9ACTN</name>
<reference evidence="5 6" key="1">
    <citation type="journal article" date="2019" name="Int. J. Syst. Evol. Microbiol.">
        <title>The Global Catalogue of Microorganisms (GCM) 10K type strain sequencing project: providing services to taxonomists for standard genome sequencing and annotation.</title>
        <authorList>
            <consortium name="The Broad Institute Genomics Platform"/>
            <consortium name="The Broad Institute Genome Sequencing Center for Infectious Disease"/>
            <person name="Wu L."/>
            <person name="Ma J."/>
        </authorList>
    </citation>
    <scope>NUCLEOTIDE SEQUENCE [LARGE SCALE GENOMIC DNA]</scope>
    <source>
        <strain evidence="5 6">JCM 13004</strain>
    </source>
</reference>